<gene>
    <name evidence="1" type="ORF">CLUMA_CG006058</name>
</gene>
<sequence length="87" mass="10406">MVGEPQIGLNDKLKFYGVDPSSTTAEKHHHRRCHKKYPSMEILFDESFRTMAVWEVFHFSQTLSCREWQLFYSFKSLKVLTFQQMTL</sequence>
<dbReference type="AlphaFoldDB" id="A0A1J1HWQ6"/>
<proteinExistence type="predicted"/>
<reference evidence="1 2" key="1">
    <citation type="submission" date="2015-04" db="EMBL/GenBank/DDBJ databases">
        <authorList>
            <person name="Syromyatnikov M.Y."/>
            <person name="Popov V.N."/>
        </authorList>
    </citation>
    <scope>NUCLEOTIDE SEQUENCE [LARGE SCALE GENOMIC DNA]</scope>
</reference>
<keyword evidence="2" id="KW-1185">Reference proteome</keyword>
<protein>
    <submittedName>
        <fullName evidence="1">CLUMA_CG006058, isoform A</fullName>
    </submittedName>
</protein>
<dbReference type="EMBL" id="CVRI01000029">
    <property type="protein sequence ID" value="CRK92504.1"/>
    <property type="molecule type" value="Genomic_DNA"/>
</dbReference>
<evidence type="ECO:0000313" key="2">
    <source>
        <dbReference type="Proteomes" id="UP000183832"/>
    </source>
</evidence>
<accession>A0A1J1HWQ6</accession>
<name>A0A1J1HWQ6_9DIPT</name>
<evidence type="ECO:0000313" key="1">
    <source>
        <dbReference type="EMBL" id="CRK92504.1"/>
    </source>
</evidence>
<organism evidence="1 2">
    <name type="scientific">Clunio marinus</name>
    <dbReference type="NCBI Taxonomy" id="568069"/>
    <lineage>
        <taxon>Eukaryota</taxon>
        <taxon>Metazoa</taxon>
        <taxon>Ecdysozoa</taxon>
        <taxon>Arthropoda</taxon>
        <taxon>Hexapoda</taxon>
        <taxon>Insecta</taxon>
        <taxon>Pterygota</taxon>
        <taxon>Neoptera</taxon>
        <taxon>Endopterygota</taxon>
        <taxon>Diptera</taxon>
        <taxon>Nematocera</taxon>
        <taxon>Chironomoidea</taxon>
        <taxon>Chironomidae</taxon>
        <taxon>Clunio</taxon>
    </lineage>
</organism>
<dbReference type="Proteomes" id="UP000183832">
    <property type="component" value="Unassembled WGS sequence"/>
</dbReference>